<name>A0AAD5J6M8_ACENE</name>
<dbReference type="AlphaFoldDB" id="A0AAD5J6M8"/>
<protein>
    <submittedName>
        <fullName evidence="1">Uncharacterized protein</fullName>
    </submittedName>
</protein>
<reference evidence="1" key="1">
    <citation type="journal article" date="2022" name="Plant J.">
        <title>Strategies of tolerance reflected in two North American maple genomes.</title>
        <authorList>
            <person name="McEvoy S.L."/>
            <person name="Sezen U.U."/>
            <person name="Trouern-Trend A."/>
            <person name="McMahon S.M."/>
            <person name="Schaberg P.G."/>
            <person name="Yang J."/>
            <person name="Wegrzyn J.L."/>
            <person name="Swenson N.G."/>
        </authorList>
    </citation>
    <scope>NUCLEOTIDE SEQUENCE</scope>
    <source>
        <strain evidence="1">91603</strain>
    </source>
</reference>
<reference evidence="1" key="2">
    <citation type="submission" date="2023-02" db="EMBL/GenBank/DDBJ databases">
        <authorList>
            <person name="Swenson N.G."/>
            <person name="Wegrzyn J.L."/>
            <person name="Mcevoy S.L."/>
        </authorList>
    </citation>
    <scope>NUCLEOTIDE SEQUENCE</scope>
    <source>
        <strain evidence="1">91603</strain>
        <tissue evidence="1">Leaf</tissue>
    </source>
</reference>
<proteinExistence type="predicted"/>
<dbReference type="Proteomes" id="UP001064489">
    <property type="component" value="Chromosome 3"/>
</dbReference>
<evidence type="ECO:0000313" key="1">
    <source>
        <dbReference type="EMBL" id="KAI9186367.1"/>
    </source>
</evidence>
<organism evidence="1 2">
    <name type="scientific">Acer negundo</name>
    <name type="common">Box elder</name>
    <dbReference type="NCBI Taxonomy" id="4023"/>
    <lineage>
        <taxon>Eukaryota</taxon>
        <taxon>Viridiplantae</taxon>
        <taxon>Streptophyta</taxon>
        <taxon>Embryophyta</taxon>
        <taxon>Tracheophyta</taxon>
        <taxon>Spermatophyta</taxon>
        <taxon>Magnoliopsida</taxon>
        <taxon>eudicotyledons</taxon>
        <taxon>Gunneridae</taxon>
        <taxon>Pentapetalae</taxon>
        <taxon>rosids</taxon>
        <taxon>malvids</taxon>
        <taxon>Sapindales</taxon>
        <taxon>Sapindaceae</taxon>
        <taxon>Hippocastanoideae</taxon>
        <taxon>Acereae</taxon>
        <taxon>Acer</taxon>
    </lineage>
</organism>
<comment type="caution">
    <text evidence="1">The sequence shown here is derived from an EMBL/GenBank/DDBJ whole genome shotgun (WGS) entry which is preliminary data.</text>
</comment>
<evidence type="ECO:0000313" key="2">
    <source>
        <dbReference type="Proteomes" id="UP001064489"/>
    </source>
</evidence>
<sequence length="118" mass="13280">MDDFDGLSTPSSGCDRVTKKKKKIMTDVQNVGRLVEYYTDHYISSFKEKSSKKVISDVDSLDVVLLPKTKPSRKPRLTSVNPSVCNGFSFSIIHFLSAIANEEDSSTFGNHEFMIMHK</sequence>
<gene>
    <name evidence="1" type="ORF">LWI28_016563</name>
</gene>
<keyword evidence="2" id="KW-1185">Reference proteome</keyword>
<dbReference type="EMBL" id="JAJSOW010000100">
    <property type="protein sequence ID" value="KAI9186367.1"/>
    <property type="molecule type" value="Genomic_DNA"/>
</dbReference>
<accession>A0AAD5J6M8</accession>